<dbReference type="PANTHER" id="PTHR12899">
    <property type="entry name" value="39S RIBOSOMAL PROTEIN L18, MITOCHONDRIAL"/>
    <property type="match status" value="1"/>
</dbReference>
<dbReference type="SUPFAM" id="SSF53137">
    <property type="entry name" value="Translational machinery components"/>
    <property type="match status" value="1"/>
</dbReference>
<evidence type="ECO:0000256" key="3">
    <source>
        <dbReference type="ARBA" id="ARBA00023274"/>
    </source>
</evidence>
<dbReference type="PANTHER" id="PTHR12899:SF3">
    <property type="entry name" value="LARGE RIBOSOMAL SUBUNIT PROTEIN UL18M"/>
    <property type="match status" value="1"/>
</dbReference>
<reference evidence="4 5" key="1">
    <citation type="journal article" date="2016" name="Environ. Microbiol.">
        <title>Genomic resolution of a cold subsurface aquifer community provides metabolic insights for novel microbes adapted to high CO concentrations.</title>
        <authorList>
            <person name="Probst A.J."/>
            <person name="Castelle C.J."/>
            <person name="Singh A."/>
            <person name="Brown C.T."/>
            <person name="Anantharaman K."/>
            <person name="Sharon I."/>
            <person name="Hug L.A."/>
            <person name="Burstein D."/>
            <person name="Emerson J.B."/>
            <person name="Thomas B.C."/>
            <person name="Banfield J.F."/>
        </authorList>
    </citation>
    <scope>NUCLEOTIDE SEQUENCE [LARGE SCALE GENOMIC DNA]</scope>
    <source>
        <strain evidence="4">CG2_30_54_11</strain>
    </source>
</reference>
<dbReference type="GO" id="GO:0022625">
    <property type="term" value="C:cytosolic large ribosomal subunit"/>
    <property type="evidence" value="ECO:0007669"/>
    <property type="project" value="TreeGrafter"/>
</dbReference>
<dbReference type="AlphaFoldDB" id="A0A1J5J7M5"/>
<dbReference type="STRING" id="1817892.AUK40_00005"/>
<comment type="similarity">
    <text evidence="1">Belongs to the universal ribosomal protein uL18 family.</text>
</comment>
<evidence type="ECO:0000313" key="4">
    <source>
        <dbReference type="EMBL" id="OIQ00543.1"/>
    </source>
</evidence>
<protein>
    <recommendedName>
        <fullName evidence="6">50S ribosomal protein L18</fullName>
    </recommendedName>
</protein>
<comment type="caution">
    <text evidence="4">The sequence shown here is derived from an EMBL/GenBank/DDBJ whole genome shotgun (WGS) entry which is preliminary data.</text>
</comment>
<dbReference type="Proteomes" id="UP000183245">
    <property type="component" value="Unassembled WGS sequence"/>
</dbReference>
<keyword evidence="3" id="KW-0687">Ribonucleoprotein</keyword>
<dbReference type="EMBL" id="MNZT01000001">
    <property type="protein sequence ID" value="OIQ00543.1"/>
    <property type="molecule type" value="Genomic_DNA"/>
</dbReference>
<evidence type="ECO:0000313" key="5">
    <source>
        <dbReference type="Proteomes" id="UP000183245"/>
    </source>
</evidence>
<accession>A0A1J5J7M5</accession>
<evidence type="ECO:0000256" key="1">
    <source>
        <dbReference type="ARBA" id="ARBA00007116"/>
    </source>
</evidence>
<sequence>MAAITKQERFERRKHRTKTKLEISLSRPRLAVHKSNAHIYAQLIDDAKQQTVVTFTDAMLEALTKEQLKELTSADEAMKDMTPGRKKAYKVGYMVGVLAVSKGVKEIVFDRSGYRYHGLVQ</sequence>
<dbReference type="InterPro" id="IPR005484">
    <property type="entry name" value="Ribosomal_uL18_bac/plant/anim"/>
</dbReference>
<name>A0A1J5J7M5_9BACT</name>
<dbReference type="InterPro" id="IPR057268">
    <property type="entry name" value="Ribosomal_L18"/>
</dbReference>
<proteinExistence type="inferred from homology"/>
<dbReference type="Pfam" id="PF00861">
    <property type="entry name" value="Ribosomal_L18p"/>
    <property type="match status" value="1"/>
</dbReference>
<keyword evidence="2" id="KW-0689">Ribosomal protein</keyword>
<dbReference type="CDD" id="cd00432">
    <property type="entry name" value="Ribosomal_L18_L5e"/>
    <property type="match status" value="1"/>
</dbReference>
<feature type="non-terminal residue" evidence="4">
    <location>
        <position position="121"/>
    </location>
</feature>
<dbReference type="Gene3D" id="3.30.420.100">
    <property type="match status" value="1"/>
</dbReference>
<gene>
    <name evidence="4" type="ORF">AUK40_00005</name>
</gene>
<dbReference type="GO" id="GO:0008097">
    <property type="term" value="F:5S rRNA binding"/>
    <property type="evidence" value="ECO:0007669"/>
    <property type="project" value="TreeGrafter"/>
</dbReference>
<evidence type="ECO:0000256" key="2">
    <source>
        <dbReference type="ARBA" id="ARBA00022980"/>
    </source>
</evidence>
<dbReference type="GO" id="GO:0003735">
    <property type="term" value="F:structural constituent of ribosome"/>
    <property type="evidence" value="ECO:0007669"/>
    <property type="project" value="InterPro"/>
</dbReference>
<evidence type="ECO:0008006" key="6">
    <source>
        <dbReference type="Google" id="ProtNLM"/>
    </source>
</evidence>
<organism evidence="4 5">
    <name type="scientific">Candidatus Wirthbacteria bacterium CG2_30_54_11</name>
    <dbReference type="NCBI Taxonomy" id="1817892"/>
    <lineage>
        <taxon>Bacteria</taxon>
        <taxon>Candidatus Wirthbacteria</taxon>
    </lineage>
</organism>
<dbReference type="GO" id="GO:0006412">
    <property type="term" value="P:translation"/>
    <property type="evidence" value="ECO:0007669"/>
    <property type="project" value="InterPro"/>
</dbReference>